<reference evidence="3" key="1">
    <citation type="submission" date="2021-02" db="EMBL/GenBank/DDBJ databases">
        <authorList>
            <person name="Dougan E. K."/>
            <person name="Rhodes N."/>
            <person name="Thang M."/>
            <person name="Chan C."/>
        </authorList>
    </citation>
    <scope>NUCLEOTIDE SEQUENCE</scope>
</reference>
<evidence type="ECO:0000313" key="4">
    <source>
        <dbReference type="Proteomes" id="UP000626109"/>
    </source>
</evidence>
<proteinExistence type="predicted"/>
<evidence type="ECO:0000313" key="2">
    <source>
        <dbReference type="EMBL" id="CAE8621687.1"/>
    </source>
</evidence>
<evidence type="ECO:0000313" key="3">
    <source>
        <dbReference type="EMBL" id="CAE8649021.1"/>
    </source>
</evidence>
<evidence type="ECO:0000313" key="5">
    <source>
        <dbReference type="Proteomes" id="UP000654075"/>
    </source>
</evidence>
<dbReference type="Proteomes" id="UP000626109">
    <property type="component" value="Unassembled WGS sequence"/>
</dbReference>
<comment type="caution">
    <text evidence="3">The sequence shown here is derived from an EMBL/GenBank/DDBJ whole genome shotgun (WGS) entry which is preliminary data.</text>
</comment>
<name>A0A813IE07_POLGL</name>
<evidence type="ECO:0000256" key="1">
    <source>
        <dbReference type="SAM" id="MobiDB-lite"/>
    </source>
</evidence>
<feature type="compositionally biased region" description="Basic residues" evidence="1">
    <location>
        <begin position="189"/>
        <end position="198"/>
    </location>
</feature>
<feature type="region of interest" description="Disordered" evidence="1">
    <location>
        <begin position="116"/>
        <end position="213"/>
    </location>
</feature>
<feature type="compositionally biased region" description="Gly residues" evidence="1">
    <location>
        <begin position="155"/>
        <end position="170"/>
    </location>
</feature>
<gene>
    <name evidence="2" type="ORF">PGLA1383_LOCUS39206</name>
    <name evidence="3" type="ORF">PGLA2088_LOCUS7071</name>
</gene>
<dbReference type="EMBL" id="CAJNNW010007172">
    <property type="protein sequence ID" value="CAE8649021.1"/>
    <property type="molecule type" value="Genomic_DNA"/>
</dbReference>
<dbReference type="EMBL" id="CAJNNV010027797">
    <property type="protein sequence ID" value="CAE8621687.1"/>
    <property type="molecule type" value="Genomic_DNA"/>
</dbReference>
<feature type="compositionally biased region" description="Acidic residues" evidence="1">
    <location>
        <begin position="258"/>
        <end position="271"/>
    </location>
</feature>
<feature type="compositionally biased region" description="Acidic residues" evidence="1">
    <location>
        <begin position="173"/>
        <end position="183"/>
    </location>
</feature>
<organism evidence="3 4">
    <name type="scientific">Polarella glacialis</name>
    <name type="common">Dinoflagellate</name>
    <dbReference type="NCBI Taxonomy" id="89957"/>
    <lineage>
        <taxon>Eukaryota</taxon>
        <taxon>Sar</taxon>
        <taxon>Alveolata</taxon>
        <taxon>Dinophyceae</taxon>
        <taxon>Suessiales</taxon>
        <taxon>Suessiaceae</taxon>
        <taxon>Polarella</taxon>
    </lineage>
</organism>
<sequence>MEPPTSPPYGWPSAGRPQWTVGEAVYSKVKREGGLDLAARGTVVEVGQLCILAASPTVLSGSSVTIQADDTMMAFVRVDAMCLRRERPTGWDSIVGMTPWPSAQVAIDAYNRLDEANPTTESSDELRPPGPPPVSKAAIPSVSATPPGLAQLLAGLGGIWPGGPAPGGQDPGFSDDEDEDSSDEEARRKAPVKSRKASGRATTSTPAAAKASAAPSLEAFLNSGLQGGNLSLQDVLMAKVIQDMAGTKSKPDKKAFEDGNDSDSGTDDDLDGSLLKRDSPQSATSAD</sequence>
<accession>A0A813IE07</accession>
<feature type="region of interest" description="Disordered" evidence="1">
    <location>
        <begin position="245"/>
        <end position="287"/>
    </location>
</feature>
<keyword evidence="5" id="KW-1185">Reference proteome</keyword>
<dbReference type="Proteomes" id="UP000654075">
    <property type="component" value="Unassembled WGS sequence"/>
</dbReference>
<protein>
    <submittedName>
        <fullName evidence="3">Uncharacterized protein</fullName>
    </submittedName>
</protein>
<dbReference type="AlphaFoldDB" id="A0A813IE07"/>
<feature type="compositionally biased region" description="Low complexity" evidence="1">
    <location>
        <begin position="201"/>
        <end position="213"/>
    </location>
</feature>